<name>A0A6C0F4U5_9ZZZZ</name>
<protein>
    <submittedName>
        <fullName evidence="1">Uncharacterized protein</fullName>
    </submittedName>
</protein>
<dbReference type="EMBL" id="MN739032">
    <property type="protein sequence ID" value="QHT36182.1"/>
    <property type="molecule type" value="Genomic_DNA"/>
</dbReference>
<accession>A0A6C0F4U5</accession>
<dbReference type="AlphaFoldDB" id="A0A6C0F4U5"/>
<sequence>MSQNMILRIINIAKSVSLEDLYDEIDRLCMGTISKIIYTVSFNDDYAEALVSFDNWTGVPDECTSMPEGEFLSFMPDSIKSFVNDIADCTYAYIPFIKLHGHECWLAKNVTNEYTTDEGVEIKSNIKNQKTFLKIHSIPGDIEPSKITAMFAVLGSIDAIEFIWSNKMQTIEEVLQCGIMCKIYVHFENAHKMYMNLKSSGKTL</sequence>
<organism evidence="1">
    <name type="scientific">viral metagenome</name>
    <dbReference type="NCBI Taxonomy" id="1070528"/>
    <lineage>
        <taxon>unclassified sequences</taxon>
        <taxon>metagenomes</taxon>
        <taxon>organismal metagenomes</taxon>
    </lineage>
</organism>
<reference evidence="1" key="1">
    <citation type="journal article" date="2020" name="Nature">
        <title>Giant virus diversity and host interactions through global metagenomics.</title>
        <authorList>
            <person name="Schulz F."/>
            <person name="Roux S."/>
            <person name="Paez-Espino D."/>
            <person name="Jungbluth S."/>
            <person name="Walsh D.A."/>
            <person name="Denef V.J."/>
            <person name="McMahon K.D."/>
            <person name="Konstantinidis K.T."/>
            <person name="Eloe-Fadrosh E.A."/>
            <person name="Kyrpides N.C."/>
            <person name="Woyke T."/>
        </authorList>
    </citation>
    <scope>NUCLEOTIDE SEQUENCE</scope>
    <source>
        <strain evidence="1">GVMAG-M-3300009182-46</strain>
    </source>
</reference>
<proteinExistence type="predicted"/>
<evidence type="ECO:0000313" key="1">
    <source>
        <dbReference type="EMBL" id="QHT36182.1"/>
    </source>
</evidence>